<evidence type="ECO:0000313" key="4">
    <source>
        <dbReference type="Proteomes" id="UP000322917"/>
    </source>
</evidence>
<name>A0A1M6HKC1_9FIRM</name>
<accession>A0A1M6HKC1</accession>
<dbReference type="RefSeq" id="WP_149734769.1">
    <property type="nucleotide sequence ID" value="NZ_FQZD01000014.1"/>
</dbReference>
<evidence type="ECO:0000256" key="2">
    <source>
        <dbReference type="SAM" id="Phobius"/>
    </source>
</evidence>
<protein>
    <recommendedName>
        <fullName evidence="5">Haemolysin XhlA</fullName>
    </recommendedName>
</protein>
<evidence type="ECO:0008006" key="5">
    <source>
        <dbReference type="Google" id="ProtNLM"/>
    </source>
</evidence>
<keyword evidence="2" id="KW-0812">Transmembrane</keyword>
<feature type="region of interest" description="Disordered" evidence="1">
    <location>
        <begin position="42"/>
        <end position="63"/>
    </location>
</feature>
<dbReference type="AlphaFoldDB" id="A0A1M6HKC1"/>
<keyword evidence="2" id="KW-1133">Transmembrane helix</keyword>
<reference evidence="3 4" key="1">
    <citation type="submission" date="2016-11" db="EMBL/GenBank/DDBJ databases">
        <authorList>
            <person name="Varghese N."/>
            <person name="Submissions S."/>
        </authorList>
    </citation>
    <scope>NUCLEOTIDE SEQUENCE [LARGE SCALE GENOMIC DNA]</scope>
    <source>
        <strain evidence="3 4">DSM 15287</strain>
    </source>
</reference>
<organism evidence="3 4">
    <name type="scientific">Propionispora hippei DSM 15287</name>
    <dbReference type="NCBI Taxonomy" id="1123003"/>
    <lineage>
        <taxon>Bacteria</taxon>
        <taxon>Bacillati</taxon>
        <taxon>Bacillota</taxon>
        <taxon>Negativicutes</taxon>
        <taxon>Selenomonadales</taxon>
        <taxon>Sporomusaceae</taxon>
        <taxon>Propionispora</taxon>
    </lineage>
</organism>
<keyword evidence="2" id="KW-0472">Membrane</keyword>
<dbReference type="Proteomes" id="UP000322917">
    <property type="component" value="Unassembled WGS sequence"/>
</dbReference>
<evidence type="ECO:0000313" key="3">
    <source>
        <dbReference type="EMBL" id="SHJ22628.1"/>
    </source>
</evidence>
<proteinExistence type="predicted"/>
<gene>
    <name evidence="3" type="ORF">SAMN02745170_02012</name>
</gene>
<dbReference type="EMBL" id="FQZD01000014">
    <property type="protein sequence ID" value="SHJ22628.1"/>
    <property type="molecule type" value="Genomic_DNA"/>
</dbReference>
<feature type="transmembrane region" description="Helical" evidence="2">
    <location>
        <begin position="70"/>
        <end position="88"/>
    </location>
</feature>
<keyword evidence="4" id="KW-1185">Reference proteome</keyword>
<sequence>MDDQEFRVSLSERLSKIETQIQYIQQSIDYIRQFGERLAAVDSRSKSNTHRLDSIDEREKERDRRAMQKAAIMATIVSAIISAGVALLR</sequence>
<feature type="compositionally biased region" description="Basic and acidic residues" evidence="1">
    <location>
        <begin position="50"/>
        <end position="63"/>
    </location>
</feature>
<evidence type="ECO:0000256" key="1">
    <source>
        <dbReference type="SAM" id="MobiDB-lite"/>
    </source>
</evidence>